<protein>
    <submittedName>
        <fullName evidence="1">Uncharacterized protein</fullName>
    </submittedName>
</protein>
<evidence type="ECO:0000313" key="1">
    <source>
        <dbReference type="EMBL" id="CDW40234.1"/>
    </source>
</evidence>
<organism evidence="1">
    <name type="scientific">Lepeophtheirus salmonis</name>
    <name type="common">Salmon louse</name>
    <name type="synonym">Caligus salmonis</name>
    <dbReference type="NCBI Taxonomy" id="72036"/>
    <lineage>
        <taxon>Eukaryota</taxon>
        <taxon>Metazoa</taxon>
        <taxon>Ecdysozoa</taxon>
        <taxon>Arthropoda</taxon>
        <taxon>Crustacea</taxon>
        <taxon>Multicrustacea</taxon>
        <taxon>Hexanauplia</taxon>
        <taxon>Copepoda</taxon>
        <taxon>Siphonostomatoida</taxon>
        <taxon>Caligidae</taxon>
        <taxon>Lepeophtheirus</taxon>
    </lineage>
</organism>
<accession>A0A0K2UPN1</accession>
<name>A0A0K2UPN1_LEPSM</name>
<dbReference type="EMBL" id="HACA01022873">
    <property type="protein sequence ID" value="CDW40234.1"/>
    <property type="molecule type" value="Transcribed_RNA"/>
</dbReference>
<reference evidence="1" key="1">
    <citation type="submission" date="2014-05" db="EMBL/GenBank/DDBJ databases">
        <authorList>
            <person name="Chronopoulou M."/>
        </authorList>
    </citation>
    <scope>NUCLEOTIDE SEQUENCE</scope>
    <source>
        <tissue evidence="1">Whole organism</tissue>
    </source>
</reference>
<proteinExistence type="predicted"/>
<dbReference type="AlphaFoldDB" id="A0A0K2UPN1"/>
<feature type="non-terminal residue" evidence="1">
    <location>
        <position position="102"/>
    </location>
</feature>
<sequence>MYKKQLEKETIFECPDFDGEQIGSPNWIHILELYRINSLNNPRMAHRLNEKALNPTLNEKTNAKLCDIIFHDSTISGMQYYYEKCHHEFKSTLNFLKIIRKW</sequence>